<gene>
    <name evidence="1" type="ordered locus">PP_5475</name>
</gene>
<dbReference type="Proteomes" id="UP000000556">
    <property type="component" value="Chromosome"/>
</dbReference>
<dbReference type="Gene3D" id="3.90.1720.10">
    <property type="entry name" value="endopeptidase domain like (from Nostoc punctiforme)"/>
    <property type="match status" value="1"/>
</dbReference>
<dbReference type="BioCyc" id="PPUT160488:G1G01-1673-MONOMER"/>
<keyword evidence="2" id="KW-1185">Reference proteome</keyword>
<reference evidence="1 2" key="1">
    <citation type="journal article" date="2002" name="Environ. Microbiol.">
        <title>Complete genome sequence and comparative analysis of the metabolically versatile Pseudomonas putida KT2440.</title>
        <authorList>
            <person name="Nelson K.E."/>
            <person name="Weinel C."/>
            <person name="Paulsen I.T."/>
            <person name="Dodson R.J."/>
            <person name="Hilbert H."/>
            <person name="Martins dos Santos V.A."/>
            <person name="Fouts D.E."/>
            <person name="Gill S.R."/>
            <person name="Pop M."/>
            <person name="Holmes M."/>
            <person name="Brinkac L."/>
            <person name="Beanan M."/>
            <person name="DeBoy R.T."/>
            <person name="Daugherty S."/>
            <person name="Kolonay J."/>
            <person name="Madupu R."/>
            <person name="Nelson W."/>
            <person name="White O."/>
            <person name="Peterson J."/>
            <person name="Khouri H."/>
            <person name="Hance I."/>
            <person name="Chris Lee P."/>
            <person name="Holtzapple E."/>
            <person name="Scanlan D."/>
            <person name="Tran K."/>
            <person name="Moazzez A."/>
            <person name="Utterback T."/>
            <person name="Rizzo M."/>
            <person name="Lee K."/>
            <person name="Kosack D."/>
            <person name="Moestl D."/>
            <person name="Wedler H."/>
            <person name="Lauber J."/>
            <person name="Stjepandic D."/>
            <person name="Hoheisel J."/>
            <person name="Straetz M."/>
            <person name="Heim S."/>
            <person name="Kiewitz C."/>
            <person name="Eisen J.A."/>
            <person name="Timmis K.N."/>
            <person name="Dusterhoft A."/>
            <person name="Tummler B."/>
            <person name="Fraser C.M."/>
        </authorList>
    </citation>
    <scope>NUCLEOTIDE SEQUENCE [LARGE SCALE GENOMIC DNA]</scope>
    <source>
        <strain evidence="2">ATCC 47054 / DSM 6125 / CFBP 8728 / NCIMB 11950 / KT2440</strain>
    </source>
</reference>
<evidence type="ECO:0000313" key="1">
    <source>
        <dbReference type="EMBL" id="AMM02810.1"/>
    </source>
</evidence>
<organism evidence="1 2">
    <name type="scientific">Pseudomonas putida (strain ATCC 47054 / DSM 6125 / CFBP 8728 / NCIMB 11950 / KT2440)</name>
    <dbReference type="NCBI Taxonomy" id="160488"/>
    <lineage>
        <taxon>Bacteria</taxon>
        <taxon>Pseudomonadati</taxon>
        <taxon>Pseudomonadota</taxon>
        <taxon>Gammaproteobacteria</taxon>
        <taxon>Pseudomonadales</taxon>
        <taxon>Pseudomonadaceae</taxon>
        <taxon>Pseudomonas</taxon>
    </lineage>
</organism>
<dbReference type="EMBL" id="AE015451">
    <property type="protein sequence ID" value="AMM02810.1"/>
    <property type="molecule type" value="Genomic_DNA"/>
</dbReference>
<name>A0A140FW27_PSEPK</name>
<dbReference type="AlphaFoldDB" id="A0A140FW27"/>
<evidence type="ECO:0000313" key="2">
    <source>
        <dbReference type="Proteomes" id="UP000000556"/>
    </source>
</evidence>
<dbReference type="OrthoDB" id="9182016at2"/>
<dbReference type="RefSeq" id="WP_049587423.1">
    <property type="nucleotide sequence ID" value="NC_002947.4"/>
</dbReference>
<reference evidence="1 2" key="2">
    <citation type="journal article" date="2016" name="Environ. Microbiol.">
        <title>The revisited genome of Pseudomonas putida KT2440 enlightens its value as a robust metabolic chassis.</title>
        <authorList>
            <person name="Belda E."/>
            <person name="van Heck R.G."/>
            <person name="Lopez-Sanchez M.J."/>
            <person name="Cruveiller S."/>
            <person name="Barbe V."/>
            <person name="Fraser C."/>
            <person name="Klenk H.P."/>
            <person name="Petersen J."/>
            <person name="Morgat A."/>
            <person name="Nikel P.I."/>
            <person name="Vallenet D."/>
            <person name="Rouy Z."/>
            <person name="Sekowska A."/>
            <person name="Martins Dos Santos V.A."/>
            <person name="de Lorenzo V."/>
            <person name="Danchin A."/>
            <person name="Medigue C."/>
        </authorList>
    </citation>
    <scope>NUCLEOTIDE SEQUENCE [LARGE SCALE GENOMIC DNA]</scope>
    <source>
        <strain evidence="2">ATCC 47054 / DSM 6125 / CFBP 8728 / NCIMB 11950 / KT2440</strain>
    </source>
</reference>
<evidence type="ECO:0008006" key="3">
    <source>
        <dbReference type="Google" id="ProtNLM"/>
    </source>
</evidence>
<sequence>MNIDKYTLGAYVEGGRLWPHVDCYGLVLEVRRDLGLPDWPEWAEMRKADGGFARACEEMIQTSVTRCAAEHGAVAAAYRGRVQDHVAIVLEVAGALEVLEINPKRNVSLTPLRRFERRFSRVEYYR</sequence>
<dbReference type="KEGG" id="ppu:PP_5475"/>
<proteinExistence type="predicted"/>
<protein>
    <recommendedName>
        <fullName evidence="3">Nitrite transporter</fullName>
    </recommendedName>
</protein>
<dbReference type="STRING" id="160488.PP_5475"/>
<accession>A0A140FW27</accession>